<accession>A0A934WWU8</accession>
<proteinExistence type="predicted"/>
<dbReference type="EMBL" id="JAEQBW010000001">
    <property type="protein sequence ID" value="MBK6264469.1"/>
    <property type="molecule type" value="Genomic_DNA"/>
</dbReference>
<evidence type="ECO:0000313" key="1">
    <source>
        <dbReference type="EMBL" id="MBK6264469.1"/>
    </source>
</evidence>
<comment type="caution">
    <text evidence="1">The sequence shown here is derived from an EMBL/GenBank/DDBJ whole genome shotgun (WGS) entry which is preliminary data.</text>
</comment>
<gene>
    <name evidence="1" type="ORF">JKA74_05420</name>
</gene>
<evidence type="ECO:0000313" key="2">
    <source>
        <dbReference type="Proteomes" id="UP000611723"/>
    </source>
</evidence>
<sequence length="226" mass="26267">MKKRNYLILFSFIAAFWACENTTIEPDPDRLGFQFFPVSINDKCIYEVEEINYRNDGTIDTVHYTIQDELIDSVQNDFKVTIQGYRYKIVNNCTREILNTIEITRNPQIATQKLGNNHEVKLSFPVKEALQWNGKPSESESDEYVLYKVFQPYEIEDSIFSSTLHVIQEDNQDSVIAFDKRIEVYAANVGLIYKLSSQLEFCNETECLGLKQIDFGKTVTIQRVLE</sequence>
<dbReference type="RefSeq" id="WP_201430129.1">
    <property type="nucleotide sequence ID" value="NZ_JAEQBW010000001.1"/>
</dbReference>
<organism evidence="1 2">
    <name type="scientific">Marivirga aurantiaca</name>
    <dbReference type="NCBI Taxonomy" id="2802615"/>
    <lineage>
        <taxon>Bacteria</taxon>
        <taxon>Pseudomonadati</taxon>
        <taxon>Bacteroidota</taxon>
        <taxon>Cytophagia</taxon>
        <taxon>Cytophagales</taxon>
        <taxon>Marivirgaceae</taxon>
        <taxon>Marivirga</taxon>
    </lineage>
</organism>
<keyword evidence="2" id="KW-1185">Reference proteome</keyword>
<dbReference type="AlphaFoldDB" id="A0A934WWU8"/>
<dbReference type="Proteomes" id="UP000611723">
    <property type="component" value="Unassembled WGS sequence"/>
</dbReference>
<protein>
    <submittedName>
        <fullName evidence="1">Uncharacterized protein</fullName>
    </submittedName>
</protein>
<name>A0A934WWU8_9BACT</name>
<reference evidence="1" key="1">
    <citation type="submission" date="2021-01" db="EMBL/GenBank/DDBJ databases">
        <title>Marivirga aurantiaca sp. nov., isolated from intertidal surface sediments.</title>
        <authorList>
            <person name="Zhang M."/>
        </authorList>
    </citation>
    <scope>NUCLEOTIDE SEQUENCE</scope>
    <source>
        <strain evidence="1">S37H4</strain>
    </source>
</reference>